<dbReference type="PANTHER" id="PTHR46191">
    <property type="match status" value="1"/>
</dbReference>
<accession>A0ABU0J3T6</accession>
<reference evidence="1 2" key="1">
    <citation type="submission" date="2023-07" db="EMBL/GenBank/DDBJ databases">
        <title>Genomic Encyclopedia of Type Strains, Phase IV (KMG-IV): sequencing the most valuable type-strain genomes for metagenomic binning, comparative biology and taxonomic classification.</title>
        <authorList>
            <person name="Goeker M."/>
        </authorList>
    </citation>
    <scope>NUCLEOTIDE SEQUENCE [LARGE SCALE GENOMIC DNA]</scope>
    <source>
        <strain evidence="1 2">DSM 19619</strain>
    </source>
</reference>
<evidence type="ECO:0000313" key="2">
    <source>
        <dbReference type="Proteomes" id="UP001242480"/>
    </source>
</evidence>
<sequence>MVGLGPSGRVIIWDFEGTLAVRAGRFTGALVQAARRCDPAFAVTDDAVRPLLGGAFPWHGATLRHGFAGDADAWWASLQGFSAQALQRLGMDADRAAAAAALARSVYLDPAGWTCLAGATDTLDALSARGWTHVLMSNFAPELDGIVEALGLADRLAMAFSSGRVGLEKPNRAYFDHVLAEIAPARAAVMIGDNPQADVAGGRSVGLKTILIGGSDPAADLTVERLADIPALPMLAGGPFWDRTATEGTREETHHA</sequence>
<dbReference type="SUPFAM" id="SSF56784">
    <property type="entry name" value="HAD-like"/>
    <property type="match status" value="1"/>
</dbReference>
<keyword evidence="1" id="KW-0378">Hydrolase</keyword>
<dbReference type="Pfam" id="PF00702">
    <property type="entry name" value="Hydrolase"/>
    <property type="match status" value="1"/>
</dbReference>
<organism evidence="1 2">
    <name type="scientific">Labrys wisconsinensis</name>
    <dbReference type="NCBI Taxonomy" id="425677"/>
    <lineage>
        <taxon>Bacteria</taxon>
        <taxon>Pseudomonadati</taxon>
        <taxon>Pseudomonadota</taxon>
        <taxon>Alphaproteobacteria</taxon>
        <taxon>Hyphomicrobiales</taxon>
        <taxon>Xanthobacteraceae</taxon>
        <taxon>Labrys</taxon>
    </lineage>
</organism>
<gene>
    <name evidence="1" type="ORF">QO011_000862</name>
</gene>
<protein>
    <submittedName>
        <fullName evidence="1">Hydrolase of the HAD superfamily</fullName>
    </submittedName>
</protein>
<dbReference type="GO" id="GO:0016787">
    <property type="term" value="F:hydrolase activity"/>
    <property type="evidence" value="ECO:0007669"/>
    <property type="project" value="UniProtKB-KW"/>
</dbReference>
<keyword evidence="2" id="KW-1185">Reference proteome</keyword>
<dbReference type="InterPro" id="IPR006439">
    <property type="entry name" value="HAD-SF_hydro_IA"/>
</dbReference>
<dbReference type="InterPro" id="IPR023214">
    <property type="entry name" value="HAD_sf"/>
</dbReference>
<comment type="caution">
    <text evidence="1">The sequence shown here is derived from an EMBL/GenBank/DDBJ whole genome shotgun (WGS) entry which is preliminary data.</text>
</comment>
<dbReference type="SFLD" id="SFLDS00003">
    <property type="entry name" value="Haloacid_Dehalogenase"/>
    <property type="match status" value="1"/>
</dbReference>
<dbReference type="PANTHER" id="PTHR46191:SF2">
    <property type="entry name" value="HALOACID DEHALOGENASE-LIKE HYDROLASE DOMAIN-CONTAINING PROTEIN 3"/>
    <property type="match status" value="1"/>
</dbReference>
<dbReference type="InterPro" id="IPR044924">
    <property type="entry name" value="HAD-SF_hydro_IA_REG-2-like_cap"/>
</dbReference>
<dbReference type="EMBL" id="JAUSVX010000001">
    <property type="protein sequence ID" value="MDQ0467867.1"/>
    <property type="molecule type" value="Genomic_DNA"/>
</dbReference>
<name>A0ABU0J3T6_9HYPH</name>
<dbReference type="NCBIfam" id="TIGR01549">
    <property type="entry name" value="HAD-SF-IA-v1"/>
    <property type="match status" value="1"/>
</dbReference>
<dbReference type="InterPro" id="IPR051828">
    <property type="entry name" value="HAD-like_hydrolase_domain"/>
</dbReference>
<dbReference type="SFLD" id="SFLDG01129">
    <property type="entry name" value="C1.5:_HAD__Beta-PGM__Phosphata"/>
    <property type="match status" value="1"/>
</dbReference>
<dbReference type="Proteomes" id="UP001242480">
    <property type="component" value="Unassembled WGS sequence"/>
</dbReference>
<dbReference type="InterPro" id="IPR036412">
    <property type="entry name" value="HAD-like_sf"/>
</dbReference>
<proteinExistence type="predicted"/>
<dbReference type="Gene3D" id="3.40.50.1000">
    <property type="entry name" value="HAD superfamily/HAD-like"/>
    <property type="match status" value="1"/>
</dbReference>
<evidence type="ECO:0000313" key="1">
    <source>
        <dbReference type="EMBL" id="MDQ0467867.1"/>
    </source>
</evidence>
<dbReference type="RefSeq" id="WP_307268138.1">
    <property type="nucleotide sequence ID" value="NZ_JAUSVX010000001.1"/>
</dbReference>
<dbReference type="Gene3D" id="1.10.150.720">
    <property type="entry name" value="Haloacid dehalogenase-like hydrolase"/>
    <property type="match status" value="1"/>
</dbReference>